<proteinExistence type="predicted"/>
<keyword evidence="3" id="KW-1185">Reference proteome</keyword>
<protein>
    <submittedName>
        <fullName evidence="2">Uncharacterized protein</fullName>
    </submittedName>
</protein>
<comment type="caution">
    <text evidence="2">The sequence shown here is derived from an EMBL/GenBank/DDBJ whole genome shotgun (WGS) entry which is preliminary data.</text>
</comment>
<organism evidence="2 3">
    <name type="scientific">Arachis hypogaea</name>
    <name type="common">Peanut</name>
    <dbReference type="NCBI Taxonomy" id="3818"/>
    <lineage>
        <taxon>Eukaryota</taxon>
        <taxon>Viridiplantae</taxon>
        <taxon>Streptophyta</taxon>
        <taxon>Embryophyta</taxon>
        <taxon>Tracheophyta</taxon>
        <taxon>Spermatophyta</taxon>
        <taxon>Magnoliopsida</taxon>
        <taxon>eudicotyledons</taxon>
        <taxon>Gunneridae</taxon>
        <taxon>Pentapetalae</taxon>
        <taxon>rosids</taxon>
        <taxon>fabids</taxon>
        <taxon>Fabales</taxon>
        <taxon>Fabaceae</taxon>
        <taxon>Papilionoideae</taxon>
        <taxon>50 kb inversion clade</taxon>
        <taxon>dalbergioids sensu lato</taxon>
        <taxon>Dalbergieae</taxon>
        <taxon>Pterocarpus clade</taxon>
        <taxon>Arachis</taxon>
    </lineage>
</organism>
<dbReference type="AlphaFoldDB" id="A0A444Z697"/>
<evidence type="ECO:0000256" key="1">
    <source>
        <dbReference type="SAM" id="MobiDB-lite"/>
    </source>
</evidence>
<evidence type="ECO:0000313" key="2">
    <source>
        <dbReference type="EMBL" id="RYR09691.1"/>
    </source>
</evidence>
<gene>
    <name evidence="2" type="ORF">Ahy_B05g078071</name>
</gene>
<dbReference type="Pfam" id="PF03004">
    <property type="entry name" value="Transposase_24"/>
    <property type="match status" value="1"/>
</dbReference>
<evidence type="ECO:0000313" key="3">
    <source>
        <dbReference type="Proteomes" id="UP000289738"/>
    </source>
</evidence>
<name>A0A444Z697_ARAHY</name>
<feature type="region of interest" description="Disordered" evidence="1">
    <location>
        <begin position="84"/>
        <end position="103"/>
    </location>
</feature>
<dbReference type="EMBL" id="SDMP01000015">
    <property type="protein sequence ID" value="RYR09691.1"/>
    <property type="molecule type" value="Genomic_DNA"/>
</dbReference>
<accession>A0A444Z697</accession>
<dbReference type="InterPro" id="IPR004252">
    <property type="entry name" value="Probable_transposase_24"/>
</dbReference>
<sequence length="164" mass="18461">MNVANKALPRSSKYMGRSATFIKTKSRLISSLSKSLDREAILAETFKYTHTLKSNKERFTDKQSVAHYEDYTQRLEVAIQQSQLASGNDEADSETSVVDPNRVWRETASEPQKNRRFGLGSFFAIGLRSSALTTSSASAISPVDPQEFVDLREEVQKLTQELHQ</sequence>
<dbReference type="Proteomes" id="UP000289738">
    <property type="component" value="Chromosome B05"/>
</dbReference>
<reference evidence="2 3" key="1">
    <citation type="submission" date="2019-01" db="EMBL/GenBank/DDBJ databases">
        <title>Sequencing of cultivated peanut Arachis hypogaea provides insights into genome evolution and oil improvement.</title>
        <authorList>
            <person name="Chen X."/>
        </authorList>
    </citation>
    <scope>NUCLEOTIDE SEQUENCE [LARGE SCALE GENOMIC DNA]</scope>
    <source>
        <strain evidence="3">cv. Fuhuasheng</strain>
        <tissue evidence="2">Leaves</tissue>
    </source>
</reference>